<dbReference type="Gene3D" id="3.40.190.170">
    <property type="entry name" value="Bacterial extracellular solute-binding protein, family 7"/>
    <property type="match status" value="1"/>
</dbReference>
<keyword evidence="1 2" id="KW-0732">Signal</keyword>
<evidence type="ECO:0000313" key="4">
    <source>
        <dbReference type="Proteomes" id="UP000326671"/>
    </source>
</evidence>
<evidence type="ECO:0000313" key="3">
    <source>
        <dbReference type="EMBL" id="KAA9028604.1"/>
    </source>
</evidence>
<dbReference type="InterPro" id="IPR038404">
    <property type="entry name" value="TRAP_DctP_sf"/>
</dbReference>
<dbReference type="GO" id="GO:0030288">
    <property type="term" value="C:outer membrane-bounded periplasmic space"/>
    <property type="evidence" value="ECO:0007669"/>
    <property type="project" value="InterPro"/>
</dbReference>
<gene>
    <name evidence="3" type="ORF">F4V44_04860</name>
</gene>
<dbReference type="InterPro" id="IPR004682">
    <property type="entry name" value="TRAP_DctP"/>
</dbReference>
<dbReference type="PANTHER" id="PTHR33376:SF2">
    <property type="entry name" value="DICARBOXYLATE-BINDING PERIPLASMIC PROTEIN"/>
    <property type="match status" value="1"/>
</dbReference>
<dbReference type="EMBL" id="VYKL01000010">
    <property type="protein sequence ID" value="KAA9028604.1"/>
    <property type="molecule type" value="Genomic_DNA"/>
</dbReference>
<evidence type="ECO:0000256" key="2">
    <source>
        <dbReference type="SAM" id="SignalP"/>
    </source>
</evidence>
<feature type="signal peptide" evidence="2">
    <location>
        <begin position="1"/>
        <end position="22"/>
    </location>
</feature>
<dbReference type="OrthoDB" id="9776801at2"/>
<name>A0A5J5I4T9_9BACI</name>
<dbReference type="PIRSF" id="PIRSF006470">
    <property type="entry name" value="DctB"/>
    <property type="match status" value="1"/>
</dbReference>
<evidence type="ECO:0000256" key="1">
    <source>
        <dbReference type="ARBA" id="ARBA00022729"/>
    </source>
</evidence>
<sequence length="338" mass="37649">MKRKTVLVFILLMFLLISTACGNEQSSGNNHSEKGGERKIKIGHLAPENNVWHQSLLKFDEELKSRSNGRLSLDIYPNATLGNEADMFQQVQAGSLDMMIVTAAEMANYSDSFSAWFMPFILKDHEDSYKMAATDEALGLFDNINGVEGLGYYFAGMRHVLTKGNPITDIDDFKGASIRVTPSPAIVDFWEKVGAGPTPVPLPELYSAFQTNVVNVIDIDLDATIGNAYYEVGDQLTTMNHMVWASGVVINEALWADFSEEEQKIIKEALQVSIGFNKENNIEREESNLKAFKEQGGKVTELSNIKPFMKVAEEIHKKYGGQDDSIQTFIEKAKEIAE</sequence>
<dbReference type="Proteomes" id="UP000326671">
    <property type="component" value="Unassembled WGS sequence"/>
</dbReference>
<dbReference type="GO" id="GO:0055085">
    <property type="term" value="P:transmembrane transport"/>
    <property type="evidence" value="ECO:0007669"/>
    <property type="project" value="InterPro"/>
</dbReference>
<dbReference type="PROSITE" id="PS51257">
    <property type="entry name" value="PROKAR_LIPOPROTEIN"/>
    <property type="match status" value="1"/>
</dbReference>
<organism evidence="3 4">
    <name type="scientific">Niallia endozanthoxylica</name>
    <dbReference type="NCBI Taxonomy" id="2036016"/>
    <lineage>
        <taxon>Bacteria</taxon>
        <taxon>Bacillati</taxon>
        <taxon>Bacillota</taxon>
        <taxon>Bacilli</taxon>
        <taxon>Bacillales</taxon>
        <taxon>Bacillaceae</taxon>
        <taxon>Niallia</taxon>
    </lineage>
</organism>
<reference evidence="3 4" key="1">
    <citation type="submission" date="2019-09" db="EMBL/GenBank/DDBJ databases">
        <title>Whole genome sequences of isolates from the Mars Exploration Rovers.</title>
        <authorList>
            <person name="Seuylemezian A."/>
            <person name="Vaishampayan P."/>
        </authorList>
    </citation>
    <scope>NUCLEOTIDE SEQUENCE [LARGE SCALE GENOMIC DNA]</scope>
    <source>
        <strain evidence="3 4">MER_TA_151</strain>
    </source>
</reference>
<protein>
    <submittedName>
        <fullName evidence="3">TRAP transporter substrate-binding protein</fullName>
    </submittedName>
</protein>
<dbReference type="AlphaFoldDB" id="A0A5J5I4T9"/>
<dbReference type="PANTHER" id="PTHR33376">
    <property type="match status" value="1"/>
</dbReference>
<dbReference type="CDD" id="cd13603">
    <property type="entry name" value="PBP2_TRAP_Siap_TeaA_like"/>
    <property type="match status" value="1"/>
</dbReference>
<dbReference type="Pfam" id="PF03480">
    <property type="entry name" value="DctP"/>
    <property type="match status" value="1"/>
</dbReference>
<feature type="chain" id="PRO_5038613168" evidence="2">
    <location>
        <begin position="23"/>
        <end position="338"/>
    </location>
</feature>
<comment type="caution">
    <text evidence="3">The sequence shown here is derived from an EMBL/GenBank/DDBJ whole genome shotgun (WGS) entry which is preliminary data.</text>
</comment>
<dbReference type="InterPro" id="IPR018389">
    <property type="entry name" value="DctP_fam"/>
</dbReference>
<dbReference type="NCBIfam" id="NF037995">
    <property type="entry name" value="TRAP_S1"/>
    <property type="match status" value="1"/>
</dbReference>
<proteinExistence type="predicted"/>
<keyword evidence="4" id="KW-1185">Reference proteome</keyword>
<dbReference type="GO" id="GO:0030246">
    <property type="term" value="F:carbohydrate binding"/>
    <property type="evidence" value="ECO:0007669"/>
    <property type="project" value="TreeGrafter"/>
</dbReference>
<accession>A0A5J5I4T9</accession>
<dbReference type="RefSeq" id="WP_150438856.1">
    <property type="nucleotide sequence ID" value="NZ_VYKL01000010.1"/>
</dbReference>